<evidence type="ECO:0000313" key="2">
    <source>
        <dbReference type="Proteomes" id="UP001311730"/>
    </source>
</evidence>
<gene>
    <name evidence="1" type="ORF">VJJ08_02465</name>
</gene>
<protein>
    <submittedName>
        <fullName evidence="1">Uncharacterized protein</fullName>
    </submittedName>
</protein>
<dbReference type="EMBL" id="JAYKBW010000002">
    <property type="protein sequence ID" value="MEB3074162.1"/>
    <property type="molecule type" value="Genomic_DNA"/>
</dbReference>
<proteinExistence type="predicted"/>
<dbReference type="RefSeq" id="WP_314993106.1">
    <property type="nucleotide sequence ID" value="NZ_JAYKBW010000002.1"/>
</dbReference>
<dbReference type="Proteomes" id="UP001311730">
    <property type="component" value="Unassembled WGS sequence"/>
</dbReference>
<sequence>MKTHHALPIEMRGCFGEIEENNKRSQFVELQYFYFVVKKYNYLKQIDCLEDSIMWKFIKLLSGNLPEEDQYLYKIITYKADNDIEDIFLFNESISDYKEFAFRSIEEALEFCFKKFGITMINFKPQEETHIP</sequence>
<reference evidence="1 2" key="1">
    <citation type="submission" date="2023-12" db="EMBL/GenBank/DDBJ databases">
        <title>Genomic sequences of Capnocytophaga and Parvimonas strains.</title>
        <authorList>
            <person name="Watt R.M."/>
            <person name="Wang M."/>
            <person name="Yang T."/>
            <person name="Tong W.M."/>
        </authorList>
    </citation>
    <scope>NUCLEOTIDE SEQUENCE [LARGE SCALE GENOMIC DNA]</scope>
    <source>
        <strain evidence="1 2">CCUG 13096</strain>
    </source>
</reference>
<comment type="caution">
    <text evidence="1">The sequence shown here is derived from an EMBL/GenBank/DDBJ whole genome shotgun (WGS) entry which is preliminary data.</text>
</comment>
<keyword evidence="2" id="KW-1185">Reference proteome</keyword>
<accession>A0ABU5Z5E0</accession>
<name>A0ABU5Z5E0_9FLAO</name>
<evidence type="ECO:0000313" key="1">
    <source>
        <dbReference type="EMBL" id="MEB3074162.1"/>
    </source>
</evidence>
<organism evidence="1 2">
    <name type="scientific">Capnocytophaga gingivalis</name>
    <dbReference type="NCBI Taxonomy" id="1017"/>
    <lineage>
        <taxon>Bacteria</taxon>
        <taxon>Pseudomonadati</taxon>
        <taxon>Bacteroidota</taxon>
        <taxon>Flavobacteriia</taxon>
        <taxon>Flavobacteriales</taxon>
        <taxon>Flavobacteriaceae</taxon>
        <taxon>Capnocytophaga</taxon>
    </lineage>
</organism>